<dbReference type="GO" id="GO:0005634">
    <property type="term" value="C:nucleus"/>
    <property type="evidence" value="ECO:0007669"/>
    <property type="project" value="TreeGrafter"/>
</dbReference>
<sequence>MKHSILNNELKLRKPNFHKECLERVLKEWFKIYTPLIELFKLQIRMNLRTKQLDLRTVKLTADPAMLDKATLFIKAILIGYSPQDALIALENDSYLFSFFITEVKFLRGDHLNRAIGRIIGKNGNVKNTIEHVSKTKIRVIEDKVHILGGRSNVDVAKDAVCRLIMGAEPSKVQNKLRALSSKLKERYGHIETVYKEF</sequence>
<comment type="caution">
    <text evidence="6">The sequence shown here is derived from an EMBL/GenBank/DDBJ whole genome shotgun (WGS) entry which is preliminary data.</text>
</comment>
<dbReference type="PANTHER" id="PTHR12826:SF13">
    <property type="entry name" value="RNA-BINDING PROTEIN PNO1"/>
    <property type="match status" value="1"/>
</dbReference>
<dbReference type="OrthoDB" id="1932641at2759"/>
<dbReference type="SUPFAM" id="SSF54791">
    <property type="entry name" value="Eukaryotic type KH-domain (KH-domain type I)"/>
    <property type="match status" value="1"/>
</dbReference>
<dbReference type="STRING" id="291195.A0A437AJT8"/>
<dbReference type="EMBL" id="RCSS01000528">
    <property type="protein sequence ID" value="RVD91425.1"/>
    <property type="molecule type" value="Genomic_DNA"/>
</dbReference>
<evidence type="ECO:0000256" key="4">
    <source>
        <dbReference type="ARBA" id="ARBA00025554"/>
    </source>
</evidence>
<dbReference type="SMART" id="SM00322">
    <property type="entry name" value="KH"/>
    <property type="match status" value="1"/>
</dbReference>
<dbReference type="Gene3D" id="3.30.1370.10">
    <property type="entry name" value="K Homology domain, type 1"/>
    <property type="match status" value="1"/>
</dbReference>
<evidence type="ECO:0000313" key="6">
    <source>
        <dbReference type="EMBL" id="RVD91425.1"/>
    </source>
</evidence>
<comment type="subunit">
    <text evidence="1">Component of the small ribosomal subunit, ribosomal RNA processing complex (SSU RRP complex).</text>
</comment>
<accession>A0A437AJT8</accession>
<gene>
    <name evidence="6" type="ORF">TUBRATIS_21260</name>
</gene>
<dbReference type="PANTHER" id="PTHR12826">
    <property type="entry name" value="RIBONUCLEASE Y"/>
    <property type="match status" value="1"/>
</dbReference>
<protein>
    <recommendedName>
        <fullName evidence="2">Pre-rRNA-processing protein PNO1</fullName>
    </recommendedName>
</protein>
<dbReference type="InterPro" id="IPR036612">
    <property type="entry name" value="KH_dom_type_1_sf"/>
</dbReference>
<keyword evidence="7" id="KW-1185">Reference proteome</keyword>
<dbReference type="InterPro" id="IPR055211">
    <property type="entry name" value="KH_PNO1_2nd"/>
</dbReference>
<evidence type="ECO:0000259" key="5">
    <source>
        <dbReference type="SMART" id="SM00322"/>
    </source>
</evidence>
<name>A0A437AJT8_9MICR</name>
<organism evidence="6 7">
    <name type="scientific">Tubulinosema ratisbonensis</name>
    <dbReference type="NCBI Taxonomy" id="291195"/>
    <lineage>
        <taxon>Eukaryota</taxon>
        <taxon>Fungi</taxon>
        <taxon>Fungi incertae sedis</taxon>
        <taxon>Microsporidia</taxon>
        <taxon>Tubulinosematoidea</taxon>
        <taxon>Tubulinosematidae</taxon>
        <taxon>Tubulinosema</taxon>
    </lineage>
</organism>
<comment type="function">
    <text evidence="4">Required for small ribosomal subunit (SSU) synthesis. Has a role in the processing of early nucleolar and late cytoplasmic pre-RNA species.</text>
</comment>
<evidence type="ECO:0000313" key="7">
    <source>
        <dbReference type="Proteomes" id="UP000282876"/>
    </source>
</evidence>
<keyword evidence="3" id="KW-0694">RNA-binding</keyword>
<reference evidence="6 7" key="1">
    <citation type="submission" date="2018-10" db="EMBL/GenBank/DDBJ databases">
        <title>Draft genome sequence of the microsporidian Tubulinosema ratisbonensis.</title>
        <authorList>
            <person name="Polonais V."/>
            <person name="Peyretaillade E."/>
            <person name="Niehus S."/>
            <person name="Wawrzyniak I."/>
            <person name="Franchet A."/>
            <person name="Gaspin C."/>
            <person name="Reichstadt M."/>
            <person name="Belser C."/>
            <person name="Labadie K."/>
            <person name="Delbac F."/>
            <person name="Ferrandon D."/>
        </authorList>
    </citation>
    <scope>NUCLEOTIDE SEQUENCE [LARGE SCALE GENOMIC DNA]</scope>
    <source>
        <strain evidence="6 7">Franzen</strain>
    </source>
</reference>
<evidence type="ECO:0000256" key="3">
    <source>
        <dbReference type="ARBA" id="ARBA00022884"/>
    </source>
</evidence>
<proteinExistence type="predicted"/>
<dbReference type="VEuPathDB" id="MicrosporidiaDB:TUBRATIS_21260"/>
<evidence type="ECO:0000256" key="1">
    <source>
        <dbReference type="ARBA" id="ARBA00011420"/>
    </source>
</evidence>
<dbReference type="GO" id="GO:0003723">
    <property type="term" value="F:RNA binding"/>
    <property type="evidence" value="ECO:0007669"/>
    <property type="project" value="UniProtKB-KW"/>
</dbReference>
<evidence type="ECO:0000256" key="2">
    <source>
        <dbReference type="ARBA" id="ARBA00016042"/>
    </source>
</evidence>
<feature type="domain" description="K Homology" evidence="5">
    <location>
        <begin position="98"/>
        <end position="166"/>
    </location>
</feature>
<dbReference type="AlphaFoldDB" id="A0A437AJT8"/>
<dbReference type="Pfam" id="PF22891">
    <property type="entry name" value="KH_PNO1_2nd"/>
    <property type="match status" value="1"/>
</dbReference>
<dbReference type="Proteomes" id="UP000282876">
    <property type="component" value="Unassembled WGS sequence"/>
</dbReference>
<dbReference type="InterPro" id="IPR004087">
    <property type="entry name" value="KH_dom"/>
</dbReference>